<organism evidence="3 4">
    <name type="scientific">Flavivirga aquatica</name>
    <dbReference type="NCBI Taxonomy" id="1849968"/>
    <lineage>
        <taxon>Bacteria</taxon>
        <taxon>Pseudomonadati</taxon>
        <taxon>Bacteroidota</taxon>
        <taxon>Flavobacteriia</taxon>
        <taxon>Flavobacteriales</taxon>
        <taxon>Flavobacteriaceae</taxon>
        <taxon>Flavivirga</taxon>
    </lineage>
</organism>
<dbReference type="Pfam" id="PF00924">
    <property type="entry name" value="MS_channel_2nd"/>
    <property type="match status" value="1"/>
</dbReference>
<dbReference type="Proteomes" id="UP000095713">
    <property type="component" value="Unassembled WGS sequence"/>
</dbReference>
<feature type="domain" description="Mechanosensitive ion channel MscS" evidence="2">
    <location>
        <begin position="223"/>
        <end position="271"/>
    </location>
</feature>
<dbReference type="InterPro" id="IPR006685">
    <property type="entry name" value="MscS_channel_2nd"/>
</dbReference>
<name>A0A1E5T9P6_9FLAO</name>
<dbReference type="RefSeq" id="WP_069829626.1">
    <property type="nucleotide sequence ID" value="NZ_MDJD01000034.1"/>
</dbReference>
<dbReference type="PANTHER" id="PTHR30221:SF1">
    <property type="entry name" value="SMALL-CONDUCTANCE MECHANOSENSITIVE CHANNEL"/>
    <property type="match status" value="1"/>
</dbReference>
<gene>
    <name evidence="3" type="ORF">A8C32_01250</name>
</gene>
<dbReference type="Gene3D" id="1.10.287.1260">
    <property type="match status" value="2"/>
</dbReference>
<keyword evidence="1" id="KW-0812">Transmembrane</keyword>
<feature type="transmembrane region" description="Helical" evidence="1">
    <location>
        <begin position="22"/>
        <end position="42"/>
    </location>
</feature>
<comment type="caution">
    <text evidence="3">The sequence shown here is derived from an EMBL/GenBank/DDBJ whole genome shotgun (WGS) entry which is preliminary data.</text>
</comment>
<dbReference type="InterPro" id="IPR008910">
    <property type="entry name" value="MSC_TM_helix"/>
</dbReference>
<proteinExistence type="predicted"/>
<keyword evidence="4" id="KW-1185">Reference proteome</keyword>
<dbReference type="OrthoDB" id="1493289at2"/>
<dbReference type="InterPro" id="IPR045275">
    <property type="entry name" value="MscS_archaea/bacteria_type"/>
</dbReference>
<evidence type="ECO:0000313" key="3">
    <source>
        <dbReference type="EMBL" id="OEK08115.1"/>
    </source>
</evidence>
<evidence type="ECO:0000313" key="4">
    <source>
        <dbReference type="Proteomes" id="UP000095713"/>
    </source>
</evidence>
<keyword evidence="1" id="KW-0472">Membrane</keyword>
<accession>A0A1E5T9P6</accession>
<dbReference type="EMBL" id="MDJD01000034">
    <property type="protein sequence ID" value="OEK08115.1"/>
    <property type="molecule type" value="Genomic_DNA"/>
</dbReference>
<dbReference type="GO" id="GO:0016020">
    <property type="term" value="C:membrane"/>
    <property type="evidence" value="ECO:0007669"/>
    <property type="project" value="InterPro"/>
</dbReference>
<dbReference type="Pfam" id="PF05552">
    <property type="entry name" value="MS_channel_1st_1"/>
    <property type="match status" value="2"/>
</dbReference>
<protein>
    <recommendedName>
        <fullName evidence="2">Mechanosensitive ion channel MscS domain-containing protein</fullName>
    </recommendedName>
</protein>
<evidence type="ECO:0000259" key="2">
    <source>
        <dbReference type="Pfam" id="PF00924"/>
    </source>
</evidence>
<feature type="transmembrane region" description="Helical" evidence="1">
    <location>
        <begin position="117"/>
        <end position="138"/>
    </location>
</feature>
<dbReference type="GO" id="GO:0008381">
    <property type="term" value="F:mechanosensitive monoatomic ion channel activity"/>
    <property type="evidence" value="ECO:0007669"/>
    <property type="project" value="InterPro"/>
</dbReference>
<keyword evidence="1" id="KW-1133">Transmembrane helix</keyword>
<dbReference type="AlphaFoldDB" id="A0A1E5T9P6"/>
<dbReference type="PANTHER" id="PTHR30221">
    <property type="entry name" value="SMALL-CONDUCTANCE MECHANOSENSITIVE CHANNEL"/>
    <property type="match status" value="1"/>
</dbReference>
<feature type="transmembrane region" description="Helical" evidence="1">
    <location>
        <begin position="159"/>
        <end position="180"/>
    </location>
</feature>
<feature type="transmembrane region" description="Helical" evidence="1">
    <location>
        <begin position="186"/>
        <end position="209"/>
    </location>
</feature>
<dbReference type="STRING" id="1849968.A8C32_01250"/>
<reference evidence="3 4" key="1">
    <citation type="submission" date="2016-05" db="EMBL/GenBank/DDBJ databases">
        <title>Draft Genome Sequence of Algibacter sp. Strain SK-16 Isolated from the Surface Water of Aburatsubo Inlet.</title>
        <authorList>
            <person name="Wong S.-K."/>
            <person name="Yoshizawa S."/>
            <person name="Nakajima Y."/>
            <person name="Ogura Y."/>
            <person name="Tetsuya H."/>
            <person name="Hamasaki K."/>
        </authorList>
    </citation>
    <scope>NUCLEOTIDE SEQUENCE [LARGE SCALE GENOMIC DNA]</scope>
    <source>
        <strain evidence="3 4">SK-16</strain>
    </source>
</reference>
<sequence length="275" mass="30513">MEKAEQLKNRALESITAMWPEIMSILLNLLIVLVVLFVGWLVTKLVVKIISKALKLAKVNKLDDMINDIEIVEGKKLNFDIIKIISKFVKWIMYIMLIIIVSDIMNLTMISTQIGNLLAYLPKLFTALVIFTIGLLLANLIKKGLKSFFESMDLSGAKIISQIVFFIILIFISITALNQAGVDTGIITSNITMILAAFLLAFALALGLGAQKVVGDLLKTFYARKTYEIGQVIAFNDIHGEVEAIDSISVTIKTKEGKVVVPIKDIVESQVRIQN</sequence>
<feature type="transmembrane region" description="Helical" evidence="1">
    <location>
        <begin position="91"/>
        <end position="111"/>
    </location>
</feature>
<evidence type="ECO:0000256" key="1">
    <source>
        <dbReference type="SAM" id="Phobius"/>
    </source>
</evidence>